<organism evidence="1 2">
    <name type="scientific">Boothiomyces macroporosus</name>
    <dbReference type="NCBI Taxonomy" id="261099"/>
    <lineage>
        <taxon>Eukaryota</taxon>
        <taxon>Fungi</taxon>
        <taxon>Fungi incertae sedis</taxon>
        <taxon>Chytridiomycota</taxon>
        <taxon>Chytridiomycota incertae sedis</taxon>
        <taxon>Chytridiomycetes</taxon>
        <taxon>Rhizophydiales</taxon>
        <taxon>Terramycetaceae</taxon>
        <taxon>Boothiomyces</taxon>
    </lineage>
</organism>
<accession>A0AAD5UE01</accession>
<protein>
    <submittedName>
        <fullName evidence="1">Uncharacterized protein</fullName>
    </submittedName>
</protein>
<evidence type="ECO:0000313" key="1">
    <source>
        <dbReference type="EMBL" id="KAJ3255199.1"/>
    </source>
</evidence>
<sequence length="466" mass="54810">MHTLPVELLQLITRFIDHDDYYNLYFSYQSNIPLPPVLSLTAFNNFIKTKRYYRIRIGKLKHIGLPVLDKEYYCPEIFSYLLGLNCLEAAKMFHLISNSELLELLSRYFFYERSILAWPLYKYLNQQNIAIPGNILGNIYRNAANNNCTEILMEMVDLVSIWEKRTVFHSVCYSSAFEVFEYLLQHLEITRGRFSDILRCALNRDMRFIKKFLETCQGNVDSGTLRYTIQHVDKSCAKLLFSYPNTRKTLLDCDNNHLLTGSGKIQYVFIWDYLLENLGDPASSQNEAIFVACKENAWYLVSKLLEDPRVNPYDRNCSIFTNLCGRKQFRIFKMLYKPNLTFDFKSILLELITRNSQNTIKFLLDNNEIKLADFEPVHIKALLKSGNGTLKEQLLNIPQLLPLFEQQILEPYQIGKAQNWHTIKLSQRHFWVLVPLLDQRFNEFFDWAISEEIVTDKKLISIIIIK</sequence>
<dbReference type="AlphaFoldDB" id="A0AAD5UE01"/>
<dbReference type="EMBL" id="JADGKB010000070">
    <property type="protein sequence ID" value="KAJ3255199.1"/>
    <property type="molecule type" value="Genomic_DNA"/>
</dbReference>
<gene>
    <name evidence="1" type="ORF">HK103_006568</name>
</gene>
<proteinExistence type="predicted"/>
<keyword evidence="2" id="KW-1185">Reference proteome</keyword>
<reference evidence="1" key="1">
    <citation type="submission" date="2020-05" db="EMBL/GenBank/DDBJ databases">
        <title>Phylogenomic resolution of chytrid fungi.</title>
        <authorList>
            <person name="Stajich J.E."/>
            <person name="Amses K."/>
            <person name="Simmons R."/>
            <person name="Seto K."/>
            <person name="Myers J."/>
            <person name="Bonds A."/>
            <person name="Quandt C.A."/>
            <person name="Barry K."/>
            <person name="Liu P."/>
            <person name="Grigoriev I."/>
            <person name="Longcore J.E."/>
            <person name="James T.Y."/>
        </authorList>
    </citation>
    <scope>NUCLEOTIDE SEQUENCE</scope>
    <source>
        <strain evidence="1">PLAUS21</strain>
    </source>
</reference>
<name>A0AAD5UE01_9FUNG</name>
<evidence type="ECO:0000313" key="2">
    <source>
        <dbReference type="Proteomes" id="UP001210925"/>
    </source>
</evidence>
<dbReference type="Proteomes" id="UP001210925">
    <property type="component" value="Unassembled WGS sequence"/>
</dbReference>
<comment type="caution">
    <text evidence="1">The sequence shown here is derived from an EMBL/GenBank/DDBJ whole genome shotgun (WGS) entry which is preliminary data.</text>
</comment>